<dbReference type="OrthoDB" id="9815750at2"/>
<keyword evidence="4" id="KW-0547">Nucleotide-binding</keyword>
<dbReference type="PANTHER" id="PTHR42878:SF7">
    <property type="entry name" value="SENSOR HISTIDINE KINASE GLRK"/>
    <property type="match status" value="1"/>
</dbReference>
<dbReference type="InterPro" id="IPR003661">
    <property type="entry name" value="HisK_dim/P_dom"/>
</dbReference>
<keyword evidence="5" id="KW-0418">Kinase</keyword>
<dbReference type="GO" id="GO:0030295">
    <property type="term" value="F:protein kinase activator activity"/>
    <property type="evidence" value="ECO:0007669"/>
    <property type="project" value="TreeGrafter"/>
</dbReference>
<dbReference type="GO" id="GO:0000155">
    <property type="term" value="F:phosphorelay sensor kinase activity"/>
    <property type="evidence" value="ECO:0007669"/>
    <property type="project" value="InterPro"/>
</dbReference>
<dbReference type="CDD" id="cd00075">
    <property type="entry name" value="HATPase"/>
    <property type="match status" value="1"/>
</dbReference>
<keyword evidence="9" id="KW-0732">Signal</keyword>
<evidence type="ECO:0000256" key="9">
    <source>
        <dbReference type="SAM" id="SignalP"/>
    </source>
</evidence>
<evidence type="ECO:0000256" key="6">
    <source>
        <dbReference type="ARBA" id="ARBA00022840"/>
    </source>
</evidence>
<dbReference type="PROSITE" id="PS50109">
    <property type="entry name" value="HIS_KIN"/>
    <property type="match status" value="1"/>
</dbReference>
<dbReference type="STRING" id="1335757.SPICUR_02155"/>
<dbReference type="GO" id="GO:0005524">
    <property type="term" value="F:ATP binding"/>
    <property type="evidence" value="ECO:0007669"/>
    <property type="project" value="UniProtKB-KW"/>
</dbReference>
<feature type="domain" description="Histidine kinase" evidence="10">
    <location>
        <begin position="409"/>
        <end position="605"/>
    </location>
</feature>
<dbReference type="Gene3D" id="3.30.565.10">
    <property type="entry name" value="Histidine kinase-like ATPase, C-terminal domain"/>
    <property type="match status" value="1"/>
</dbReference>
<reference evidence="11 12" key="1">
    <citation type="journal article" date="2013" name="BMC Genomics">
        <title>Genomes of "Spiribacter", a streamlined, successful halophilic bacterium.</title>
        <authorList>
            <person name="Lopez-Perez M."/>
            <person name="Ghai R."/>
            <person name="Leon M.J."/>
            <person name="Rodriguez-Olmos A."/>
            <person name="Copa-Patino J.L."/>
            <person name="Soliveri J."/>
            <person name="Sanchez-Porro C."/>
            <person name="Ventosa A."/>
            <person name="Rodriguez-Valera F."/>
        </authorList>
    </citation>
    <scope>NUCLEOTIDE SEQUENCE [LARGE SCALE GENOMIC DNA]</scope>
    <source>
        <strain evidence="11 12">UAH-SP71</strain>
    </source>
</reference>
<dbReference type="SUPFAM" id="SSF55874">
    <property type="entry name" value="ATPase domain of HSP90 chaperone/DNA topoisomerase II/histidine kinase"/>
    <property type="match status" value="1"/>
</dbReference>
<keyword evidence="3" id="KW-0808">Transferase</keyword>
<evidence type="ECO:0000256" key="3">
    <source>
        <dbReference type="ARBA" id="ARBA00022679"/>
    </source>
</evidence>
<feature type="transmembrane region" description="Helical" evidence="8">
    <location>
        <begin position="230"/>
        <end position="249"/>
    </location>
</feature>
<dbReference type="RefSeq" id="WP_023365585.1">
    <property type="nucleotide sequence ID" value="NC_022664.1"/>
</dbReference>
<feature type="transmembrane region" description="Helical" evidence="8">
    <location>
        <begin position="171"/>
        <end position="191"/>
    </location>
</feature>
<keyword evidence="6" id="KW-0067">ATP-binding</keyword>
<feature type="transmembrane region" description="Helical" evidence="8">
    <location>
        <begin position="320"/>
        <end position="342"/>
    </location>
</feature>
<dbReference type="PANTHER" id="PTHR42878">
    <property type="entry name" value="TWO-COMPONENT HISTIDINE KINASE"/>
    <property type="match status" value="1"/>
</dbReference>
<keyword evidence="7" id="KW-0902">Two-component regulatory system</keyword>
<keyword evidence="8" id="KW-0472">Membrane</keyword>
<dbReference type="GO" id="GO:0007234">
    <property type="term" value="P:osmosensory signaling via phosphorelay pathway"/>
    <property type="evidence" value="ECO:0007669"/>
    <property type="project" value="TreeGrafter"/>
</dbReference>
<evidence type="ECO:0000256" key="4">
    <source>
        <dbReference type="ARBA" id="ARBA00022741"/>
    </source>
</evidence>
<dbReference type="InterPro" id="IPR036097">
    <property type="entry name" value="HisK_dim/P_sf"/>
</dbReference>
<evidence type="ECO:0000313" key="11">
    <source>
        <dbReference type="EMBL" id="AGY91446.1"/>
    </source>
</evidence>
<feature type="chain" id="PRO_5004664433" description="histidine kinase" evidence="9">
    <location>
        <begin position="20"/>
        <end position="622"/>
    </location>
</feature>
<evidence type="ECO:0000256" key="8">
    <source>
        <dbReference type="SAM" id="Phobius"/>
    </source>
</evidence>
<dbReference type="EC" id="2.7.13.3" evidence="2"/>
<feature type="transmembrane region" description="Helical" evidence="8">
    <location>
        <begin position="261"/>
        <end position="282"/>
    </location>
</feature>
<dbReference type="Pfam" id="PF00512">
    <property type="entry name" value="HisKA"/>
    <property type="match status" value="1"/>
</dbReference>
<dbReference type="Gene3D" id="1.10.287.130">
    <property type="match status" value="1"/>
</dbReference>
<sequence length="622" mass="66756">MAYAVLVALVLLTPSLASAYTAESALAHQLYYCPPEGRADTPEALRRCTLTERPAAQSGQLGNQPQWMRVQIDNPRSITQPGRLIIGPYYLATVEVFSTRDGIQPIGTGGAYAGGARASARIGGHAFAVALDPGRNDFLVRIAAPGVAHLTVRAEAIGGAGAGMDPMAFSIGLHLGMLAILAGLALVPVVLRPGPVSRRLLLLNSVILVQVALGSGTLPTLLPELPGKAAMQAFMILIMLRTAAWGWLYQALISPHYAAPGYRWSCNLSYAAAALAGGLYLIDWLEPARVISLLLVLAIPVIHTIAGLRAQTLMPSLKGALVGSLIVYDVLQIAAIGLLMLASGQSDLPVMISRFLDLAVPLLAIGIVLLRNRASDHQLAATEQALARREAQLAAETHAREEMRTLMDMLTHEIRNPLATLKLATRGLQRPLVDAGASAQQRLDRIGESIGAIDAVIERCDQHSRLETPGIAAQSRRVDINRLLDDLIHRYGLTARVRREGDDLPETDTDPVLLEILLSNLLDNALKYAPAGTPITVTRLAPSVPTPGEGWGIRISNAVEPAMMPDPDRLFERYYRHDHVRREGGSGLGLALSQQVAGLLGGRLTPRLEASCIHFELRHEGH</sequence>
<feature type="transmembrane region" description="Helical" evidence="8">
    <location>
        <begin position="348"/>
        <end position="370"/>
    </location>
</feature>
<evidence type="ECO:0000256" key="7">
    <source>
        <dbReference type="ARBA" id="ARBA00023012"/>
    </source>
</evidence>
<organism evidence="11 12">
    <name type="scientific">Spiribacter curvatus</name>
    <dbReference type="NCBI Taxonomy" id="1335757"/>
    <lineage>
        <taxon>Bacteria</taxon>
        <taxon>Pseudomonadati</taxon>
        <taxon>Pseudomonadota</taxon>
        <taxon>Gammaproteobacteria</taxon>
        <taxon>Chromatiales</taxon>
        <taxon>Ectothiorhodospiraceae</taxon>
        <taxon>Spiribacter</taxon>
    </lineage>
</organism>
<dbReference type="HOGENOM" id="CLU_439339_0_0_6"/>
<evidence type="ECO:0000313" key="12">
    <source>
        <dbReference type="Proteomes" id="UP000017640"/>
    </source>
</evidence>
<gene>
    <name evidence="11" type="ORF">SPICUR_02155</name>
</gene>
<evidence type="ECO:0000259" key="10">
    <source>
        <dbReference type="PROSITE" id="PS50109"/>
    </source>
</evidence>
<keyword evidence="12" id="KW-1185">Reference proteome</keyword>
<dbReference type="Pfam" id="PF02518">
    <property type="entry name" value="HATPase_c"/>
    <property type="match status" value="1"/>
</dbReference>
<name>U5T2E3_9GAMM</name>
<protein>
    <recommendedName>
        <fullName evidence="2">histidine kinase</fullName>
        <ecNumber evidence="2">2.7.13.3</ecNumber>
    </recommendedName>
</protein>
<keyword evidence="8" id="KW-0812">Transmembrane</keyword>
<proteinExistence type="predicted"/>
<dbReference type="GO" id="GO:0000156">
    <property type="term" value="F:phosphorelay response regulator activity"/>
    <property type="evidence" value="ECO:0007669"/>
    <property type="project" value="TreeGrafter"/>
</dbReference>
<dbReference type="eggNOG" id="COG2205">
    <property type="taxonomic scope" value="Bacteria"/>
</dbReference>
<feature type="transmembrane region" description="Helical" evidence="8">
    <location>
        <begin position="200"/>
        <end position="218"/>
    </location>
</feature>
<dbReference type="SMART" id="SM00388">
    <property type="entry name" value="HisKA"/>
    <property type="match status" value="1"/>
</dbReference>
<feature type="signal peptide" evidence="9">
    <location>
        <begin position="1"/>
        <end position="19"/>
    </location>
</feature>
<dbReference type="InterPro" id="IPR005467">
    <property type="entry name" value="His_kinase_dom"/>
</dbReference>
<dbReference type="SUPFAM" id="SSF47384">
    <property type="entry name" value="Homodimeric domain of signal transducing histidine kinase"/>
    <property type="match status" value="1"/>
</dbReference>
<dbReference type="InterPro" id="IPR036890">
    <property type="entry name" value="HATPase_C_sf"/>
</dbReference>
<keyword evidence="8" id="KW-1133">Transmembrane helix</keyword>
<dbReference type="EMBL" id="CP005990">
    <property type="protein sequence ID" value="AGY91446.1"/>
    <property type="molecule type" value="Genomic_DNA"/>
</dbReference>
<dbReference type="InterPro" id="IPR003594">
    <property type="entry name" value="HATPase_dom"/>
</dbReference>
<dbReference type="Proteomes" id="UP000017640">
    <property type="component" value="Chromosome"/>
</dbReference>
<comment type="catalytic activity">
    <reaction evidence="1">
        <text>ATP + protein L-histidine = ADP + protein N-phospho-L-histidine.</text>
        <dbReference type="EC" id="2.7.13.3"/>
    </reaction>
</comment>
<feature type="transmembrane region" description="Helical" evidence="8">
    <location>
        <begin position="288"/>
        <end position="308"/>
    </location>
</feature>
<accession>U5T2E3</accession>
<dbReference type="InterPro" id="IPR050351">
    <property type="entry name" value="BphY/WalK/GraS-like"/>
</dbReference>
<evidence type="ECO:0000256" key="5">
    <source>
        <dbReference type="ARBA" id="ARBA00022777"/>
    </source>
</evidence>
<dbReference type="SMART" id="SM00387">
    <property type="entry name" value="HATPase_c"/>
    <property type="match status" value="1"/>
</dbReference>
<evidence type="ECO:0000256" key="1">
    <source>
        <dbReference type="ARBA" id="ARBA00000085"/>
    </source>
</evidence>
<dbReference type="AlphaFoldDB" id="U5T2E3"/>
<dbReference type="CDD" id="cd00082">
    <property type="entry name" value="HisKA"/>
    <property type="match status" value="1"/>
</dbReference>
<evidence type="ECO:0000256" key="2">
    <source>
        <dbReference type="ARBA" id="ARBA00012438"/>
    </source>
</evidence>
<dbReference type="KEGG" id="spiu:SPICUR_02155"/>